<dbReference type="InterPro" id="IPR049708">
    <property type="entry name" value="PP0621-like"/>
</dbReference>
<dbReference type="NCBIfam" id="NF041023">
    <property type="entry name" value="PP0621_fam"/>
    <property type="match status" value="1"/>
</dbReference>
<dbReference type="Proteomes" id="UP001177769">
    <property type="component" value="Chromosome"/>
</dbReference>
<organism evidence="1 2">
    <name type="scientific">Paucibacter sediminis</name>
    <dbReference type="NCBI Taxonomy" id="3019553"/>
    <lineage>
        <taxon>Bacteria</taxon>
        <taxon>Pseudomonadati</taxon>
        <taxon>Pseudomonadota</taxon>
        <taxon>Betaproteobacteria</taxon>
        <taxon>Burkholderiales</taxon>
        <taxon>Sphaerotilaceae</taxon>
        <taxon>Roseateles</taxon>
    </lineage>
</organism>
<dbReference type="RefSeq" id="WP_285230941.1">
    <property type="nucleotide sequence ID" value="NZ_CP116346.1"/>
</dbReference>
<reference evidence="1" key="1">
    <citation type="submission" date="2023-01" db="EMBL/GenBank/DDBJ databases">
        <title>Whole genome sequence of Paucibacter sp. S2-9 isolated from pond sediment.</title>
        <authorList>
            <person name="Jung J.Y."/>
        </authorList>
    </citation>
    <scope>NUCLEOTIDE SEQUENCE</scope>
    <source>
        <strain evidence="1">S2-9</strain>
    </source>
</reference>
<protein>
    <submittedName>
        <fullName evidence="1">PP0621 family protein</fullName>
    </submittedName>
</protein>
<evidence type="ECO:0000313" key="1">
    <source>
        <dbReference type="EMBL" id="WIT09871.1"/>
    </source>
</evidence>
<keyword evidence="2" id="KW-1185">Reference proteome</keyword>
<name>A0AA95NFJ8_9BURK</name>
<dbReference type="EMBL" id="CP116346">
    <property type="protein sequence ID" value="WIT09871.1"/>
    <property type="molecule type" value="Genomic_DNA"/>
</dbReference>
<evidence type="ECO:0000313" key="2">
    <source>
        <dbReference type="Proteomes" id="UP001177769"/>
    </source>
</evidence>
<dbReference type="AlphaFoldDB" id="A0AA95NFJ8"/>
<gene>
    <name evidence="1" type="ORF">PFX98_13085</name>
</gene>
<proteinExistence type="predicted"/>
<sequence length="85" mass="9076">MLKFLVLIALLALLFYMLGLKRARPPQAGRRDEAPAPSPAQPQAMVSCAECGLHLPQQDALPGRGGQFCSAAHRAAFEARNPPPA</sequence>
<dbReference type="KEGG" id="pais:PFX98_13085"/>
<accession>A0AA95NFJ8</accession>